<dbReference type="KEGG" id="bsei:KMZ68_05035"/>
<sequence length="373" mass="40553">MPDDDDFPISVSDAKRLFADWKTAPALLLAVSGGPDSIALMWLAARWRSALTRGPRLVAVTVDHGLRAEAAAEAREVKRLARTLDLEHRTLRWTGPKPTTGLPAAARVARYRLLAKAARQSGATHILTAHTRDDQAETLLMRMLRGSGIHGLAAMAHETERDGVRLARPFLDVSKSRLIATLHKAKLGFADDPTNRDVSFTRPRLRALMPALAAEGGDARNLARLAQRLARANAAVEVLADGAERYLALRDRIVSGAGPGARSLDANSLDAKTFDATAFAAMPEEIRLRLLKRAIERFGHEGPAELGKVEALLVALDQAVAEKPESRRPKPDRPGNRPMIRPGLKQTLAGALVSLTGGRIRVEPAPPRRRRPE</sequence>
<proteinExistence type="inferred from homology"/>
<feature type="region of interest" description="Disordered" evidence="7">
    <location>
        <begin position="320"/>
        <end position="344"/>
    </location>
</feature>
<dbReference type="EC" id="6.3.4.19" evidence="6"/>
<evidence type="ECO:0000256" key="6">
    <source>
        <dbReference type="HAMAP-Rule" id="MF_01161"/>
    </source>
</evidence>
<evidence type="ECO:0000256" key="3">
    <source>
        <dbReference type="ARBA" id="ARBA00022741"/>
    </source>
</evidence>
<feature type="compositionally biased region" description="Basic and acidic residues" evidence="7">
    <location>
        <begin position="320"/>
        <end position="335"/>
    </location>
</feature>
<dbReference type="HAMAP" id="MF_01161">
    <property type="entry name" value="tRNA_Ile_lys_synt"/>
    <property type="match status" value="1"/>
</dbReference>
<comment type="function">
    <text evidence="6">Ligates lysine onto the cytidine present at position 34 of the AUA codon-specific tRNA(Ile) that contains the anticodon CAU, in an ATP-dependent manner. Cytidine is converted to lysidine, thus changing the amino acid specificity of the tRNA from methionine to isoleucine.</text>
</comment>
<feature type="binding site" evidence="6">
    <location>
        <begin position="32"/>
        <end position="37"/>
    </location>
    <ligand>
        <name>ATP</name>
        <dbReference type="ChEBI" id="CHEBI:30616"/>
    </ligand>
</feature>
<keyword evidence="2 6" id="KW-0819">tRNA processing</keyword>
<evidence type="ECO:0000313" key="10">
    <source>
        <dbReference type="Proteomes" id="UP000680805"/>
    </source>
</evidence>
<reference evidence="9" key="1">
    <citation type="submission" date="2021-06" db="EMBL/GenBank/DDBJ databases">
        <title>Bradyrhizobium sp. S2-11-2 Genome sequencing.</title>
        <authorList>
            <person name="Jin L."/>
        </authorList>
    </citation>
    <scope>NUCLEOTIDE SEQUENCE</scope>
    <source>
        <strain evidence="9">S2-11-2</strain>
    </source>
</reference>
<dbReference type="GO" id="GO:0005737">
    <property type="term" value="C:cytoplasm"/>
    <property type="evidence" value="ECO:0007669"/>
    <property type="project" value="UniProtKB-SubCell"/>
</dbReference>
<dbReference type="PANTHER" id="PTHR43033:SF1">
    <property type="entry name" value="TRNA(ILE)-LYSIDINE SYNTHASE-RELATED"/>
    <property type="match status" value="1"/>
</dbReference>
<dbReference type="GO" id="GO:0006400">
    <property type="term" value="P:tRNA modification"/>
    <property type="evidence" value="ECO:0007669"/>
    <property type="project" value="UniProtKB-UniRule"/>
</dbReference>
<dbReference type="SUPFAM" id="SSF52402">
    <property type="entry name" value="Adenine nucleotide alpha hydrolases-like"/>
    <property type="match status" value="1"/>
</dbReference>
<dbReference type="PANTHER" id="PTHR43033">
    <property type="entry name" value="TRNA(ILE)-LYSIDINE SYNTHASE-RELATED"/>
    <property type="match status" value="1"/>
</dbReference>
<evidence type="ECO:0000256" key="7">
    <source>
        <dbReference type="SAM" id="MobiDB-lite"/>
    </source>
</evidence>
<evidence type="ECO:0000256" key="5">
    <source>
        <dbReference type="ARBA" id="ARBA00048539"/>
    </source>
</evidence>
<evidence type="ECO:0000256" key="1">
    <source>
        <dbReference type="ARBA" id="ARBA00022598"/>
    </source>
</evidence>
<dbReference type="CDD" id="cd01992">
    <property type="entry name" value="TilS_N"/>
    <property type="match status" value="1"/>
</dbReference>
<dbReference type="EMBL" id="CP076135">
    <property type="protein sequence ID" value="QWG19234.1"/>
    <property type="molecule type" value="Genomic_DNA"/>
</dbReference>
<dbReference type="Gene3D" id="3.40.50.620">
    <property type="entry name" value="HUPs"/>
    <property type="match status" value="1"/>
</dbReference>
<comment type="catalytic activity">
    <reaction evidence="5 6">
        <text>cytidine(34) in tRNA(Ile2) + L-lysine + ATP = lysidine(34) in tRNA(Ile2) + AMP + diphosphate + H(+)</text>
        <dbReference type="Rhea" id="RHEA:43744"/>
        <dbReference type="Rhea" id="RHEA-COMP:10625"/>
        <dbReference type="Rhea" id="RHEA-COMP:10670"/>
        <dbReference type="ChEBI" id="CHEBI:15378"/>
        <dbReference type="ChEBI" id="CHEBI:30616"/>
        <dbReference type="ChEBI" id="CHEBI:32551"/>
        <dbReference type="ChEBI" id="CHEBI:33019"/>
        <dbReference type="ChEBI" id="CHEBI:82748"/>
        <dbReference type="ChEBI" id="CHEBI:83665"/>
        <dbReference type="ChEBI" id="CHEBI:456215"/>
        <dbReference type="EC" id="6.3.4.19"/>
    </reaction>
</comment>
<comment type="domain">
    <text evidence="6">The N-terminal region contains the highly conserved SGGXDS motif, predicted to be a P-loop motif involved in ATP binding.</text>
</comment>
<dbReference type="Pfam" id="PF01171">
    <property type="entry name" value="ATP_bind_3"/>
    <property type="match status" value="1"/>
</dbReference>
<dbReference type="InterPro" id="IPR012795">
    <property type="entry name" value="tRNA_Ile_lys_synt_N"/>
</dbReference>
<name>A0A975NSF8_9BRAD</name>
<keyword evidence="1 6" id="KW-0436">Ligase</keyword>
<dbReference type="InterPro" id="IPR012094">
    <property type="entry name" value="tRNA_Ile_lys_synt"/>
</dbReference>
<dbReference type="GO" id="GO:0032267">
    <property type="term" value="F:tRNA(Ile)-lysidine synthase activity"/>
    <property type="evidence" value="ECO:0007669"/>
    <property type="project" value="UniProtKB-EC"/>
</dbReference>
<comment type="similarity">
    <text evidence="6">Belongs to the tRNA(Ile)-lysidine synthase family.</text>
</comment>
<dbReference type="RefSeq" id="WP_215614774.1">
    <property type="nucleotide sequence ID" value="NZ_CP076135.1"/>
</dbReference>
<evidence type="ECO:0000256" key="2">
    <source>
        <dbReference type="ARBA" id="ARBA00022694"/>
    </source>
</evidence>
<keyword evidence="3 6" id="KW-0547">Nucleotide-binding</keyword>
<dbReference type="AlphaFoldDB" id="A0A975NSF8"/>
<evidence type="ECO:0000313" key="9">
    <source>
        <dbReference type="EMBL" id="QWG19234.1"/>
    </source>
</evidence>
<keyword evidence="6" id="KW-0963">Cytoplasm</keyword>
<organism evidence="9 10">
    <name type="scientific">Bradyrhizobium sediminis</name>
    <dbReference type="NCBI Taxonomy" id="2840469"/>
    <lineage>
        <taxon>Bacteria</taxon>
        <taxon>Pseudomonadati</taxon>
        <taxon>Pseudomonadota</taxon>
        <taxon>Alphaproteobacteria</taxon>
        <taxon>Hyphomicrobiales</taxon>
        <taxon>Nitrobacteraceae</taxon>
        <taxon>Bradyrhizobium</taxon>
    </lineage>
</organism>
<dbReference type="GO" id="GO:0005524">
    <property type="term" value="F:ATP binding"/>
    <property type="evidence" value="ECO:0007669"/>
    <property type="project" value="UniProtKB-UniRule"/>
</dbReference>
<comment type="subcellular location">
    <subcellularLocation>
        <location evidence="6">Cytoplasm</location>
    </subcellularLocation>
</comment>
<feature type="domain" description="tRNA(Ile)-lysidine/2-thiocytidine synthase N-terminal" evidence="8">
    <location>
        <begin position="27"/>
        <end position="207"/>
    </location>
</feature>
<dbReference type="NCBIfam" id="TIGR02432">
    <property type="entry name" value="lysidine_TilS_N"/>
    <property type="match status" value="1"/>
</dbReference>
<evidence type="ECO:0000259" key="8">
    <source>
        <dbReference type="Pfam" id="PF01171"/>
    </source>
</evidence>
<dbReference type="InterPro" id="IPR014729">
    <property type="entry name" value="Rossmann-like_a/b/a_fold"/>
</dbReference>
<protein>
    <recommendedName>
        <fullName evidence="6">tRNA(Ile)-lysidine synthase</fullName>
        <ecNumber evidence="6">6.3.4.19</ecNumber>
    </recommendedName>
    <alternativeName>
        <fullName evidence="6">tRNA(Ile)-2-lysyl-cytidine synthase</fullName>
    </alternativeName>
    <alternativeName>
        <fullName evidence="6">tRNA(Ile)-lysidine synthetase</fullName>
    </alternativeName>
</protein>
<dbReference type="InterPro" id="IPR011063">
    <property type="entry name" value="TilS/TtcA_N"/>
</dbReference>
<dbReference type="Proteomes" id="UP000680805">
    <property type="component" value="Chromosome"/>
</dbReference>
<evidence type="ECO:0000256" key="4">
    <source>
        <dbReference type="ARBA" id="ARBA00022840"/>
    </source>
</evidence>
<keyword evidence="4 6" id="KW-0067">ATP-binding</keyword>
<gene>
    <name evidence="6 9" type="primary">tilS</name>
    <name evidence="9" type="ORF">KMZ68_05035</name>
</gene>
<accession>A0A975NSF8</accession>